<evidence type="ECO:0000313" key="2">
    <source>
        <dbReference type="Proteomes" id="UP000593892"/>
    </source>
</evidence>
<keyword evidence="2" id="KW-1185">Reference proteome</keyword>
<protein>
    <submittedName>
        <fullName evidence="1">Alpha/beta hydrolase</fullName>
    </submittedName>
</protein>
<dbReference type="InterPro" id="IPR029058">
    <property type="entry name" value="AB_hydrolase_fold"/>
</dbReference>
<dbReference type="Proteomes" id="UP000593892">
    <property type="component" value="Chromosome"/>
</dbReference>
<dbReference type="Gene3D" id="3.40.50.1820">
    <property type="entry name" value="alpha/beta hydrolase"/>
    <property type="match status" value="1"/>
</dbReference>
<organism evidence="1 2">
    <name type="scientific">Paludibaculum fermentans</name>
    <dbReference type="NCBI Taxonomy" id="1473598"/>
    <lineage>
        <taxon>Bacteria</taxon>
        <taxon>Pseudomonadati</taxon>
        <taxon>Acidobacteriota</taxon>
        <taxon>Terriglobia</taxon>
        <taxon>Bryobacterales</taxon>
        <taxon>Bryobacteraceae</taxon>
        <taxon>Paludibaculum</taxon>
    </lineage>
</organism>
<dbReference type="InterPro" id="IPR000801">
    <property type="entry name" value="Esterase-like"/>
</dbReference>
<name>A0A7S7NM89_PALFE</name>
<accession>A0A7S7NM89</accession>
<keyword evidence="1" id="KW-0378">Hydrolase</keyword>
<dbReference type="RefSeq" id="WP_194447879.1">
    <property type="nucleotide sequence ID" value="NZ_CP063849.1"/>
</dbReference>
<dbReference type="PANTHER" id="PTHR48098">
    <property type="entry name" value="ENTEROCHELIN ESTERASE-RELATED"/>
    <property type="match status" value="1"/>
</dbReference>
<proteinExistence type="predicted"/>
<evidence type="ECO:0000313" key="1">
    <source>
        <dbReference type="EMBL" id="QOY86210.1"/>
    </source>
</evidence>
<gene>
    <name evidence="1" type="ORF">IRI77_25825</name>
</gene>
<dbReference type="EMBL" id="CP063849">
    <property type="protein sequence ID" value="QOY86210.1"/>
    <property type="molecule type" value="Genomic_DNA"/>
</dbReference>
<reference evidence="1 2" key="1">
    <citation type="submission" date="2020-10" db="EMBL/GenBank/DDBJ databases">
        <title>Complete genome sequence of Paludibaculum fermentans P105T, a facultatively anaerobic acidobacterium capable of dissimilatory Fe(III) reduction.</title>
        <authorList>
            <person name="Dedysh S.N."/>
            <person name="Beletsky A.V."/>
            <person name="Kulichevskaya I.S."/>
            <person name="Mardanov A.V."/>
            <person name="Ravin N.V."/>
        </authorList>
    </citation>
    <scope>NUCLEOTIDE SEQUENCE [LARGE SCALE GENOMIC DNA]</scope>
    <source>
        <strain evidence="1 2">P105</strain>
    </source>
</reference>
<dbReference type="Pfam" id="PF00756">
    <property type="entry name" value="Esterase"/>
    <property type="match status" value="1"/>
</dbReference>
<dbReference type="SUPFAM" id="SSF53474">
    <property type="entry name" value="alpha/beta-Hydrolases"/>
    <property type="match status" value="1"/>
</dbReference>
<dbReference type="GO" id="GO:0016787">
    <property type="term" value="F:hydrolase activity"/>
    <property type="evidence" value="ECO:0007669"/>
    <property type="project" value="UniProtKB-KW"/>
</dbReference>
<dbReference type="InterPro" id="IPR050583">
    <property type="entry name" value="Mycobacterial_A85_antigen"/>
</dbReference>
<sequence>MPGQLLVHDDFYSEALGCQRTLVVYLPPGYGRDTRRQYPVLFFHDGQNVFDGRTSYVPGQYWRAKESADDLLANRLIEPLIMVAVYHGGEKRIHEYTPTKTRKLGGGGANLHAWMLVEELRPWLRDRYRILPQARHNALCGSSLGGLATLYLGLTHPQVFGRLGVMSPSVWWDHRVILKMLQTVQHPERQRMWLDIGTEEGNAPFGSTRDVRLLKATLVSKGWREGRSLAYLEAEGADHSERAWAERVPSMLQYLFPRKAK</sequence>
<dbReference type="PANTHER" id="PTHR48098:SF6">
    <property type="entry name" value="FERRI-BACILLIBACTIN ESTERASE BESA"/>
    <property type="match status" value="1"/>
</dbReference>
<dbReference type="AlphaFoldDB" id="A0A7S7NM89"/>
<dbReference type="KEGG" id="pfer:IRI77_25825"/>